<keyword evidence="1" id="KW-0732">Signal</keyword>
<organism evidence="2">
    <name type="scientific">Rhipicephalus microplus</name>
    <name type="common">Cattle tick</name>
    <name type="synonym">Boophilus microplus</name>
    <dbReference type="NCBI Taxonomy" id="6941"/>
    <lineage>
        <taxon>Eukaryota</taxon>
        <taxon>Metazoa</taxon>
        <taxon>Ecdysozoa</taxon>
        <taxon>Arthropoda</taxon>
        <taxon>Chelicerata</taxon>
        <taxon>Arachnida</taxon>
        <taxon>Acari</taxon>
        <taxon>Parasitiformes</taxon>
        <taxon>Ixodida</taxon>
        <taxon>Ixodoidea</taxon>
        <taxon>Ixodidae</taxon>
        <taxon>Rhipicephalinae</taxon>
        <taxon>Rhipicephalus</taxon>
        <taxon>Boophilus</taxon>
    </lineage>
</organism>
<protein>
    <submittedName>
        <fullName evidence="2">Putative cystatin-like 1 protein</fullName>
    </submittedName>
</protein>
<evidence type="ECO:0000256" key="1">
    <source>
        <dbReference type="SAM" id="SignalP"/>
    </source>
</evidence>
<proteinExistence type="predicted"/>
<dbReference type="VEuPathDB" id="VectorBase:LOC119168013"/>
<sequence>MFKLTVCLLLCTAVFSVEVQDYFENCVRSSGNHFVPNKCIMVTKKDLRTKKAEYRMYAVGALRKHHELDKKYSDTVYNVTRAALKYPRHADEGCTLRLEFLTAPGDCKNSNYYFPNMCPPANDKVALSPTGS</sequence>
<dbReference type="AlphaFoldDB" id="A0A6M2D976"/>
<name>A0A6M2D976_RHIMP</name>
<accession>A0A6M2D976</accession>
<feature type="signal peptide" evidence="1">
    <location>
        <begin position="1"/>
        <end position="16"/>
    </location>
</feature>
<dbReference type="EMBL" id="GHWJ01009859">
    <property type="protein sequence ID" value="NOV42596.1"/>
    <property type="molecule type" value="Transcribed_RNA"/>
</dbReference>
<evidence type="ECO:0000313" key="2">
    <source>
        <dbReference type="EMBL" id="NOV42596.1"/>
    </source>
</evidence>
<reference evidence="2" key="1">
    <citation type="submission" date="2019-09" db="EMBL/GenBank/DDBJ databases">
        <title>Organ-specific transcriptomic study of the physiology of the cattle tick, Rhipicephalus microplus.</title>
        <authorList>
            <person name="Tirloni L."/>
            <person name="Braz G."/>
            <person name="Gandara A.C.P."/>
            <person name="Sabadin G.A."/>
            <person name="da Silva R.M."/>
            <person name="Guizzo M.G."/>
            <person name="Machado J.A."/>
            <person name="Costa E.P."/>
            <person name="Gomes H.F."/>
            <person name="Moraes J."/>
            <person name="Mota M.B.S."/>
            <person name="Mesquita R.D."/>
            <person name="Alvarenga P.H."/>
            <person name="Alves F."/>
            <person name="Seixas A."/>
            <person name="da Fonseca R.N."/>
            <person name="Fogaca A."/>
            <person name="Logullo C."/>
            <person name="Tanaka A."/>
            <person name="Daffre S."/>
            <person name="Termignoni C."/>
            <person name="Vaz I.S.Jr."/>
            <person name="Oliveira P.L."/>
            <person name="Ribeiro J.M."/>
        </authorList>
    </citation>
    <scope>NUCLEOTIDE SEQUENCE</scope>
    <source>
        <strain evidence="2">Porto Alegre</strain>
    </source>
</reference>
<feature type="chain" id="PRO_5027059927" evidence="1">
    <location>
        <begin position="17"/>
        <end position="132"/>
    </location>
</feature>